<feature type="non-terminal residue" evidence="2">
    <location>
        <position position="38"/>
    </location>
</feature>
<sequence length="38" mass="3844">VSSNMHRAHLPGNGATRRYPVAASPGAGQRAGRATPAC</sequence>
<dbReference type="EMBL" id="QWLN02004211">
    <property type="protein sequence ID" value="TEA39215.1"/>
    <property type="molecule type" value="Genomic_DNA"/>
</dbReference>
<feature type="region of interest" description="Disordered" evidence="1">
    <location>
        <begin position="1"/>
        <end position="38"/>
    </location>
</feature>
<name>A0A484GU17_SOUCH</name>
<evidence type="ECO:0000313" key="3">
    <source>
        <dbReference type="Proteomes" id="UP000295264"/>
    </source>
</evidence>
<dbReference type="AlphaFoldDB" id="A0A484GU17"/>
<reference evidence="2 3" key="1">
    <citation type="journal article" date="2018" name="Genomics">
        <title>Molecular footprints of inshore aquatic adaptation in Indo-Pacific humpback dolphin (Sousa chinensis).</title>
        <authorList>
            <person name="Ming Y."/>
            <person name="Jian J."/>
            <person name="Yu F."/>
            <person name="Yu X."/>
            <person name="Wang J."/>
            <person name="Liu W."/>
        </authorList>
    </citation>
    <scope>NUCLEOTIDE SEQUENCE [LARGE SCALE GENOMIC DNA]</scope>
    <source>
        <strain evidence="2">MY-2018</strain>
        <tissue evidence="2">Skin</tissue>
    </source>
</reference>
<comment type="caution">
    <text evidence="2">The sequence shown here is derived from an EMBL/GenBank/DDBJ whole genome shotgun (WGS) entry which is preliminary data.</text>
</comment>
<keyword evidence="3" id="KW-1185">Reference proteome</keyword>
<gene>
    <name evidence="2" type="ORF">DBR06_SOUSAS7610042</name>
</gene>
<proteinExistence type="predicted"/>
<accession>A0A484GU17</accession>
<evidence type="ECO:0000313" key="2">
    <source>
        <dbReference type="EMBL" id="TEA39215.1"/>
    </source>
</evidence>
<evidence type="ECO:0000256" key="1">
    <source>
        <dbReference type="SAM" id="MobiDB-lite"/>
    </source>
</evidence>
<organism evidence="2 3">
    <name type="scientific">Sousa chinensis</name>
    <name type="common">Indo-pacific humpbacked dolphin</name>
    <name type="synonym">Steno chinensis</name>
    <dbReference type="NCBI Taxonomy" id="103600"/>
    <lineage>
        <taxon>Eukaryota</taxon>
        <taxon>Metazoa</taxon>
        <taxon>Chordata</taxon>
        <taxon>Craniata</taxon>
        <taxon>Vertebrata</taxon>
        <taxon>Euteleostomi</taxon>
        <taxon>Mammalia</taxon>
        <taxon>Eutheria</taxon>
        <taxon>Laurasiatheria</taxon>
        <taxon>Artiodactyla</taxon>
        <taxon>Whippomorpha</taxon>
        <taxon>Cetacea</taxon>
        <taxon>Odontoceti</taxon>
        <taxon>Delphinidae</taxon>
        <taxon>Sousa</taxon>
    </lineage>
</organism>
<protein>
    <submittedName>
        <fullName evidence="2">Uncharacterized protein</fullName>
    </submittedName>
</protein>
<feature type="non-terminal residue" evidence="2">
    <location>
        <position position="1"/>
    </location>
</feature>
<dbReference type="Proteomes" id="UP000295264">
    <property type="component" value="Unassembled WGS sequence"/>
</dbReference>